<name>A0A3P6PG92_ANISI</name>
<protein>
    <submittedName>
        <fullName evidence="1">Uncharacterized protein</fullName>
    </submittedName>
</protein>
<sequence length="35" mass="3999">MKVFYETDHASEIFQLDNPGTFVPIAFQSLSSSYE</sequence>
<proteinExistence type="predicted"/>
<keyword evidence="2" id="KW-1185">Reference proteome</keyword>
<evidence type="ECO:0000313" key="1">
    <source>
        <dbReference type="EMBL" id="VDK35722.1"/>
    </source>
</evidence>
<dbReference type="EMBL" id="UYRR01025899">
    <property type="protein sequence ID" value="VDK35722.1"/>
    <property type="molecule type" value="Genomic_DNA"/>
</dbReference>
<accession>A0A3P6PG92</accession>
<organism evidence="1 2">
    <name type="scientific">Anisakis simplex</name>
    <name type="common">Herring worm</name>
    <dbReference type="NCBI Taxonomy" id="6269"/>
    <lineage>
        <taxon>Eukaryota</taxon>
        <taxon>Metazoa</taxon>
        <taxon>Ecdysozoa</taxon>
        <taxon>Nematoda</taxon>
        <taxon>Chromadorea</taxon>
        <taxon>Rhabditida</taxon>
        <taxon>Spirurina</taxon>
        <taxon>Ascaridomorpha</taxon>
        <taxon>Ascaridoidea</taxon>
        <taxon>Anisakidae</taxon>
        <taxon>Anisakis</taxon>
        <taxon>Anisakis simplex complex</taxon>
    </lineage>
</organism>
<evidence type="ECO:0000313" key="2">
    <source>
        <dbReference type="Proteomes" id="UP000267096"/>
    </source>
</evidence>
<dbReference type="OrthoDB" id="5322100at2759"/>
<gene>
    <name evidence="1" type="ORF">ASIM_LOCUS8976</name>
</gene>
<reference evidence="1 2" key="1">
    <citation type="submission" date="2018-11" db="EMBL/GenBank/DDBJ databases">
        <authorList>
            <consortium name="Pathogen Informatics"/>
        </authorList>
    </citation>
    <scope>NUCLEOTIDE SEQUENCE [LARGE SCALE GENOMIC DNA]</scope>
</reference>
<dbReference type="AlphaFoldDB" id="A0A3P6PG92"/>
<dbReference type="Proteomes" id="UP000267096">
    <property type="component" value="Unassembled WGS sequence"/>
</dbReference>